<dbReference type="KEGG" id="rsin:B6N60_02360"/>
<name>A0A975Y4Y5_9NOST</name>
<dbReference type="EMBL" id="CP021056">
    <property type="protein sequence ID" value="QXE23670.1"/>
    <property type="molecule type" value="Genomic_DNA"/>
</dbReference>
<protein>
    <submittedName>
        <fullName evidence="2">Uncharacterized protein</fullName>
    </submittedName>
</protein>
<reference evidence="2" key="1">
    <citation type="submission" date="2017-04" db="EMBL/GenBank/DDBJ databases">
        <title>Genome deletions in a multicellular cyanobacterial endosymbiont for morphological adaptation in marine diatoms.</title>
        <authorList>
            <person name="Wang Y."/>
            <person name="Gao H."/>
            <person name="Li R."/>
            <person name="Xu X."/>
        </authorList>
    </citation>
    <scope>NUCLEOTIDE SEQUENCE</scope>
    <source>
        <strain evidence="2">FACHB 800</strain>
    </source>
</reference>
<evidence type="ECO:0000313" key="3">
    <source>
        <dbReference type="Proteomes" id="UP000683511"/>
    </source>
</evidence>
<gene>
    <name evidence="1" type="ORF">B6N60_02360</name>
    <name evidence="2" type="ORF">B6N60_02361</name>
</gene>
<evidence type="ECO:0000313" key="1">
    <source>
        <dbReference type="EMBL" id="QXE23670.1"/>
    </source>
</evidence>
<proteinExistence type="predicted"/>
<keyword evidence="3" id="KW-1185">Reference proteome</keyword>
<sequence>MAELLLQPGEMISNLRVFYPPQMMNQDVVESLAPSYN</sequence>
<dbReference type="Proteomes" id="UP000683511">
    <property type="component" value="Chromosome"/>
</dbReference>
<organism evidence="2 3">
    <name type="scientific">Richelia sinica FACHB-800</name>
    <dbReference type="NCBI Taxonomy" id="1357546"/>
    <lineage>
        <taxon>Bacteria</taxon>
        <taxon>Bacillati</taxon>
        <taxon>Cyanobacteriota</taxon>
        <taxon>Cyanophyceae</taxon>
        <taxon>Nostocales</taxon>
        <taxon>Nostocaceae</taxon>
        <taxon>Richelia</taxon>
    </lineage>
</organism>
<dbReference type="EMBL" id="CP021056">
    <property type="protein sequence ID" value="QXE23671.1"/>
    <property type="molecule type" value="Genomic_DNA"/>
</dbReference>
<dbReference type="AlphaFoldDB" id="A0A975Y4Y5"/>
<evidence type="ECO:0000313" key="2">
    <source>
        <dbReference type="EMBL" id="QXE23671.1"/>
    </source>
</evidence>
<dbReference type="KEGG" id="rsin:B6N60_02361"/>
<accession>A0A975Y4Y5</accession>